<protein>
    <recommendedName>
        <fullName evidence="6">Tyrosine-protein phosphatase domain-containing protein</fullName>
    </recommendedName>
</protein>
<dbReference type="InterPro" id="IPR016130">
    <property type="entry name" value="Tyr_Pase_AS"/>
</dbReference>
<dbReference type="AlphaFoldDB" id="A0A4V6A154"/>
<dbReference type="SMART" id="SM00194">
    <property type="entry name" value="PTPc"/>
    <property type="match status" value="1"/>
</dbReference>
<dbReference type="SMART" id="SM00404">
    <property type="entry name" value="PTPc_motif"/>
    <property type="match status" value="1"/>
</dbReference>
<dbReference type="PROSITE" id="PS00383">
    <property type="entry name" value="TYR_PHOSPHATASE_1"/>
    <property type="match status" value="1"/>
</dbReference>
<gene>
    <name evidence="4" type="ORF">L596_021185</name>
</gene>
<organism evidence="4 5">
    <name type="scientific">Steinernema carpocapsae</name>
    <name type="common">Entomopathogenic nematode</name>
    <dbReference type="NCBI Taxonomy" id="34508"/>
    <lineage>
        <taxon>Eukaryota</taxon>
        <taxon>Metazoa</taxon>
        <taxon>Ecdysozoa</taxon>
        <taxon>Nematoda</taxon>
        <taxon>Chromadorea</taxon>
        <taxon>Rhabditida</taxon>
        <taxon>Tylenchina</taxon>
        <taxon>Panagrolaimomorpha</taxon>
        <taxon>Strongyloidoidea</taxon>
        <taxon>Steinernematidae</taxon>
        <taxon>Steinernema</taxon>
    </lineage>
</organism>
<dbReference type="Pfam" id="PF00102">
    <property type="entry name" value="Y_phosphatase"/>
    <property type="match status" value="1"/>
</dbReference>
<evidence type="ECO:0008006" key="6">
    <source>
        <dbReference type="Google" id="ProtNLM"/>
    </source>
</evidence>
<dbReference type="EMBL" id="AZBU02000006">
    <property type="protein sequence ID" value="TKR73945.1"/>
    <property type="molecule type" value="Genomic_DNA"/>
</dbReference>
<feature type="domain" description="Tyrosine specific protein phosphatases" evidence="3">
    <location>
        <begin position="345"/>
        <end position="414"/>
    </location>
</feature>
<evidence type="ECO:0000313" key="5">
    <source>
        <dbReference type="Proteomes" id="UP000298663"/>
    </source>
</evidence>
<dbReference type="InterPro" id="IPR000242">
    <property type="entry name" value="PTP_cat"/>
</dbReference>
<evidence type="ECO:0000313" key="4">
    <source>
        <dbReference type="EMBL" id="TKR73945.1"/>
    </source>
</evidence>
<dbReference type="OrthoDB" id="6144703at2759"/>
<dbReference type="InterPro" id="IPR000387">
    <property type="entry name" value="Tyr_Pase_dom"/>
</dbReference>
<name>A0A4V6A154_STECR</name>
<dbReference type="InterPro" id="IPR052782">
    <property type="entry name" value="Oocyte-zygote_transition_reg"/>
</dbReference>
<dbReference type="STRING" id="34508.A0A4V6A154"/>
<feature type="region of interest" description="Disordered" evidence="1">
    <location>
        <begin position="106"/>
        <end position="144"/>
    </location>
</feature>
<evidence type="ECO:0000256" key="1">
    <source>
        <dbReference type="SAM" id="MobiDB-lite"/>
    </source>
</evidence>
<dbReference type="InterPro" id="IPR029021">
    <property type="entry name" value="Prot-tyrosine_phosphatase-like"/>
</dbReference>
<dbReference type="InterPro" id="IPR003595">
    <property type="entry name" value="Tyr_Pase_cat"/>
</dbReference>
<comment type="caution">
    <text evidence="4">The sequence shown here is derived from an EMBL/GenBank/DDBJ whole genome shotgun (WGS) entry which is preliminary data.</text>
</comment>
<proteinExistence type="predicted"/>
<dbReference type="Proteomes" id="UP000298663">
    <property type="component" value="Unassembled WGS sequence"/>
</dbReference>
<accession>A0A4V6A154</accession>
<dbReference type="PRINTS" id="PR00700">
    <property type="entry name" value="PRTYPHPHTASE"/>
</dbReference>
<dbReference type="GO" id="GO:0004725">
    <property type="term" value="F:protein tyrosine phosphatase activity"/>
    <property type="evidence" value="ECO:0007669"/>
    <property type="project" value="InterPro"/>
</dbReference>
<dbReference type="SUPFAM" id="SSF52799">
    <property type="entry name" value="(Phosphotyrosine protein) phosphatases II"/>
    <property type="match status" value="1"/>
</dbReference>
<keyword evidence="5" id="KW-1185">Reference proteome</keyword>
<reference evidence="4 5" key="1">
    <citation type="journal article" date="2015" name="Genome Biol.">
        <title>Comparative genomics of Steinernema reveals deeply conserved gene regulatory networks.</title>
        <authorList>
            <person name="Dillman A.R."/>
            <person name="Macchietto M."/>
            <person name="Porter C.F."/>
            <person name="Rogers A."/>
            <person name="Williams B."/>
            <person name="Antoshechkin I."/>
            <person name="Lee M.M."/>
            <person name="Goodwin Z."/>
            <person name="Lu X."/>
            <person name="Lewis E.E."/>
            <person name="Goodrich-Blair H."/>
            <person name="Stock S.P."/>
            <person name="Adams B.J."/>
            <person name="Sternberg P.W."/>
            <person name="Mortazavi A."/>
        </authorList>
    </citation>
    <scope>NUCLEOTIDE SEQUENCE [LARGE SCALE GENOMIC DNA]</scope>
    <source>
        <strain evidence="4 5">ALL</strain>
    </source>
</reference>
<evidence type="ECO:0000259" key="2">
    <source>
        <dbReference type="PROSITE" id="PS50055"/>
    </source>
</evidence>
<dbReference type="CDD" id="cd00047">
    <property type="entry name" value="PTPc"/>
    <property type="match status" value="1"/>
</dbReference>
<evidence type="ECO:0000259" key="3">
    <source>
        <dbReference type="PROSITE" id="PS50056"/>
    </source>
</evidence>
<dbReference type="PROSITE" id="PS50056">
    <property type="entry name" value="TYR_PHOSPHATASE_2"/>
    <property type="match status" value="1"/>
</dbReference>
<feature type="compositionally biased region" description="Basic and acidic residues" evidence="1">
    <location>
        <begin position="106"/>
        <end position="115"/>
    </location>
</feature>
<dbReference type="PROSITE" id="PS50055">
    <property type="entry name" value="TYR_PHOSPHATASE_PTP"/>
    <property type="match status" value="1"/>
</dbReference>
<sequence length="448" mass="50640">MSKPVKRSRPGTTLRQRCTRLTKPLPSPAVWRTRRRATSRKFVACVSNYVEAFRFPSNRTFDAENCPQLIPKFHLCFGRFRPLLQQQSLNSYQFYLCKPREAKAKPEALGNDRMRRDRRRQRRSGEETLAEGPIDPNPNKGSVANAKINADTEAAAAVFVDHVKTMGVEGLRKEFADLKGYVAPNADCNQFKANEARNRYKDVMCVDATRVVLTLNVPPDTDYIHANWVKLEGLTRPFIATQGPLDTTIADFWRMIHQEGIGSILMLCKVEEAGKPKCAQYWPLEQGAYQTYGTMFVNNKKVEKEDTRFVSYTLEVLPEGCSNSTVTKLHQMLDWPDRGVPVSAMSVLRLAKCISPTAPCVVHCSAGIGRTGTIIAMETILARIMKGQQVNIQDVFKQIRDCRASSIQTEGQYVFLHLCVLFYIGAKIKKHVPVMNSFHEEFKKAGLN</sequence>
<feature type="domain" description="Tyrosine-protein phosphatase" evidence="2">
    <location>
        <begin position="171"/>
        <end position="423"/>
    </location>
</feature>
<dbReference type="Gene3D" id="3.90.190.10">
    <property type="entry name" value="Protein tyrosine phosphatase superfamily"/>
    <property type="match status" value="1"/>
</dbReference>
<reference evidence="4 5" key="2">
    <citation type="journal article" date="2019" name="G3 (Bethesda)">
        <title>Hybrid Assembly of the Genome of the Entomopathogenic Nematode Steinernema carpocapsae Identifies the X-Chromosome.</title>
        <authorList>
            <person name="Serra L."/>
            <person name="Macchietto M."/>
            <person name="Macias-Munoz A."/>
            <person name="McGill C.J."/>
            <person name="Rodriguez I.M."/>
            <person name="Rodriguez B."/>
            <person name="Murad R."/>
            <person name="Mortazavi A."/>
        </authorList>
    </citation>
    <scope>NUCLEOTIDE SEQUENCE [LARGE SCALE GENOMIC DNA]</scope>
    <source>
        <strain evidence="4 5">ALL</strain>
    </source>
</reference>
<dbReference type="PANTHER" id="PTHR46163">
    <property type="entry name" value="TYROSINE-PROTEIN PHOSPHATASE-RELATED"/>
    <property type="match status" value="1"/>
</dbReference>